<organism evidence="5 6">
    <name type="scientific">Luteimonas salinilitoris</name>
    <dbReference type="NCBI Taxonomy" id="3237697"/>
    <lineage>
        <taxon>Bacteria</taxon>
        <taxon>Pseudomonadati</taxon>
        <taxon>Pseudomonadota</taxon>
        <taxon>Gammaproteobacteria</taxon>
        <taxon>Lysobacterales</taxon>
        <taxon>Lysobacteraceae</taxon>
        <taxon>Luteimonas</taxon>
    </lineage>
</organism>
<evidence type="ECO:0000256" key="4">
    <source>
        <dbReference type="ARBA" id="ARBA00037106"/>
    </source>
</evidence>
<dbReference type="PANTHER" id="PTHR36582:SF2">
    <property type="entry name" value="ANTITOXIN PARD"/>
    <property type="match status" value="1"/>
</dbReference>
<comment type="caution">
    <text evidence="5">The sequence shown here is derived from an EMBL/GenBank/DDBJ whole genome shotgun (WGS) entry which is preliminary data.</text>
</comment>
<dbReference type="PANTHER" id="PTHR36582">
    <property type="entry name" value="ANTITOXIN PARD"/>
    <property type="match status" value="1"/>
</dbReference>
<dbReference type="InterPro" id="IPR038296">
    <property type="entry name" value="ParD_sf"/>
</dbReference>
<evidence type="ECO:0000256" key="3">
    <source>
        <dbReference type="ARBA" id="ARBA00022649"/>
    </source>
</evidence>
<dbReference type="CDD" id="cd22231">
    <property type="entry name" value="RHH_NikR_HicB-like"/>
    <property type="match status" value="1"/>
</dbReference>
<evidence type="ECO:0000256" key="2">
    <source>
        <dbReference type="ARBA" id="ARBA00017940"/>
    </source>
</evidence>
<comment type="function">
    <text evidence="4">Antitoxin component of a type II toxin-antitoxin (TA) system. Neutralizes the effect of toxin ParE.</text>
</comment>
<reference evidence="5 6" key="1">
    <citation type="submission" date="2024-07" db="EMBL/GenBank/DDBJ databases">
        <title>Luteimonas salilacus sp. nov., isolated from the shore soil of Salt Lake in Tibet of China.</title>
        <authorList>
            <person name="Zhang X."/>
            <person name="Li A."/>
        </authorList>
    </citation>
    <scope>NUCLEOTIDE SEQUENCE [LARGE SCALE GENOMIC DNA]</scope>
    <source>
        <strain evidence="5 6">B3-2-R+30</strain>
    </source>
</reference>
<dbReference type="InterPro" id="IPR010985">
    <property type="entry name" value="Ribbon_hlx_hlx"/>
</dbReference>
<sequence length="85" mass="9508">MTTMNVSIPDAMKLWVEQQARSGHYANASDYVRHLIRRDQERMAKVAHMQALVAEGIASGAGRRSMTELKKVARKQAVSVGKRRA</sequence>
<evidence type="ECO:0000313" key="5">
    <source>
        <dbReference type="EMBL" id="MEZ0476937.1"/>
    </source>
</evidence>
<dbReference type="InterPro" id="IPR022789">
    <property type="entry name" value="ParD"/>
</dbReference>
<proteinExistence type="inferred from homology"/>
<comment type="similarity">
    <text evidence="1">Belongs to the ParD antitoxin family.</text>
</comment>
<dbReference type="EMBL" id="JBFWIC010000071">
    <property type="protein sequence ID" value="MEZ0476937.1"/>
    <property type="molecule type" value="Genomic_DNA"/>
</dbReference>
<dbReference type="NCBIfam" id="TIGR02606">
    <property type="entry name" value="antidote_CC2985"/>
    <property type="match status" value="1"/>
</dbReference>
<evidence type="ECO:0000256" key="1">
    <source>
        <dbReference type="ARBA" id="ARBA00008580"/>
    </source>
</evidence>
<keyword evidence="3" id="KW-1277">Toxin-antitoxin system</keyword>
<keyword evidence="6" id="KW-1185">Reference proteome</keyword>
<evidence type="ECO:0000313" key="6">
    <source>
        <dbReference type="Proteomes" id="UP001566331"/>
    </source>
</evidence>
<accession>A0ABV4HVY7</accession>
<dbReference type="RefSeq" id="WP_370565929.1">
    <property type="nucleotide sequence ID" value="NZ_JBFWIB010000046.1"/>
</dbReference>
<protein>
    <recommendedName>
        <fullName evidence="2">Antitoxin ParD</fullName>
    </recommendedName>
</protein>
<dbReference type="Gene3D" id="6.10.10.120">
    <property type="entry name" value="Antitoxin ParD1-like"/>
    <property type="match status" value="1"/>
</dbReference>
<gene>
    <name evidence="5" type="ORF">AB6713_20375</name>
</gene>
<dbReference type="SUPFAM" id="SSF47598">
    <property type="entry name" value="Ribbon-helix-helix"/>
    <property type="match status" value="1"/>
</dbReference>
<name>A0ABV4HVY7_9GAMM</name>
<dbReference type="Proteomes" id="UP001566331">
    <property type="component" value="Unassembled WGS sequence"/>
</dbReference>